<keyword evidence="1" id="KW-0732">Signal</keyword>
<dbReference type="InterPro" id="IPR011042">
    <property type="entry name" value="6-blade_b-propeller_TolB-like"/>
</dbReference>
<dbReference type="Proteomes" id="UP000298058">
    <property type="component" value="Unassembled WGS sequence"/>
</dbReference>
<evidence type="ECO:0000256" key="2">
    <source>
        <dbReference type="ARBA" id="ARBA00023157"/>
    </source>
</evidence>
<evidence type="ECO:0000256" key="1">
    <source>
        <dbReference type="ARBA" id="ARBA00022729"/>
    </source>
</evidence>
<dbReference type="Gene3D" id="2.120.10.30">
    <property type="entry name" value="TolB, C-terminal domain"/>
    <property type="match status" value="3"/>
</dbReference>
<protein>
    <recommendedName>
        <fullName evidence="3">LamG-like jellyroll fold domain-containing protein</fullName>
    </recommendedName>
</protein>
<dbReference type="Pfam" id="PF13287">
    <property type="entry name" value="Fn3_assoc"/>
    <property type="match status" value="1"/>
</dbReference>
<dbReference type="EMBL" id="RQHW01000047">
    <property type="protein sequence ID" value="TGN18746.1"/>
    <property type="molecule type" value="Genomic_DNA"/>
</dbReference>
<organism evidence="4 5">
    <name type="scientific">Leptospira idonii</name>
    <dbReference type="NCBI Taxonomy" id="1193500"/>
    <lineage>
        <taxon>Bacteria</taxon>
        <taxon>Pseudomonadati</taxon>
        <taxon>Spirochaetota</taxon>
        <taxon>Spirochaetia</taxon>
        <taxon>Leptospirales</taxon>
        <taxon>Leptospiraceae</taxon>
        <taxon>Leptospira</taxon>
    </lineage>
</organism>
<comment type="caution">
    <text evidence="4">The sequence shown here is derived from an EMBL/GenBank/DDBJ whole genome shotgun (WGS) entry which is preliminary data.</text>
</comment>
<dbReference type="SUPFAM" id="SSF49899">
    <property type="entry name" value="Concanavalin A-like lectins/glucanases"/>
    <property type="match status" value="3"/>
</dbReference>
<name>A0A4V3JXU5_9LEPT</name>
<dbReference type="SMART" id="SM00560">
    <property type="entry name" value="LamGL"/>
    <property type="match status" value="1"/>
</dbReference>
<gene>
    <name evidence="4" type="ORF">EHS15_15365</name>
</gene>
<evidence type="ECO:0000259" key="3">
    <source>
        <dbReference type="SMART" id="SM00560"/>
    </source>
</evidence>
<dbReference type="OrthoDB" id="9774579at2"/>
<dbReference type="PANTHER" id="PTHR46388:SF2">
    <property type="entry name" value="NHL REPEAT-CONTAINING PROTEIN 2"/>
    <property type="match status" value="1"/>
</dbReference>
<dbReference type="PANTHER" id="PTHR46388">
    <property type="entry name" value="NHL REPEAT-CONTAINING PROTEIN 2"/>
    <property type="match status" value="1"/>
</dbReference>
<dbReference type="Gene3D" id="2.60.120.200">
    <property type="match status" value="3"/>
</dbReference>
<sequence length="2086" mass="215662">MMKRFLLFGFLAAAFSNCSFPSLERSLLESLGFTRFLLSTTTRYFLGGTISGLDSGKKIVLLNSGEELTISSNGNFLFRSTYKKDDAFEVTIKEQPVGQTCRVEGSKGTFLSDVTTVTVICGVSQYTVTGTVTGLAGSNLQVTAVYSNGDTETRPVSSLGSYSLSKPQVAGITYTLSVFSQPVSPTQVCSITPTSGTFPQNASPIANINCVTNTYIMRVSVTGLSGGGLVVINQNSETIPIGSDGSYDFPTQVASGSSYSLSVQTQPSSGTCAPFLSTGTVGGTILNLPITCNNTQFLLGGTITGLTSSGLVLRDQISGDTVTIASGATNFNFPNTVTSGSNYNVTVDTQPSGGIVCAISSGSGSGVSGHINSISVNCASQSPTPTVSVATGPANVVTITAPITNTICYTTNGSAPSCDASPSTGACGGGTTNGSAGGSTSLVLNATANVRAVSCKSGFIPSTEAATVSTFTGTVNTVGFSPTGAGPFYNDVTVTLSSANASHIYYTTDNTTPSCQADGSEVLYASGVTVTQNSATPIRAIGCGNLLTSSTPSSDTYSSLQVASVSMTPAASSLYSGDNIAFSTTTTSAWFCSSTATTPVCGGSVNTCSTGNPGSSYSYAGGNISLRAVGCKIGYTSSGQTTQNYTPQTHNIGGTVTGLPASFGLGTFVLQLNGSIDLTIAAGSASFTFGTGVGSGATYNVQVLSYPQNPWYDCSVTNGSGTVATADISNVAVNCSPRKFNLVSTGNASGMNSGETIGISLAYGGNPSSSYTIAYDGTPNASLPINLDSGTNYQIEITSHPPGKVCSIAGISYGDDSPGQSGYPPYNTNVPLSFVCHSGQIVNGTQFFPGVLPPIRYNTNQGLVTLGAGNNSGYANGTGAAALFQNPNGITFDGTNLFVTDKGNHLIRRINPSTGAVTLLAGTLLAGIPTSGCADASVGTGVGLYSPSGIVSDGTNLYVSESAGNRIRKIIISSGRSFTLAGGDGSSTCSTASPSGYVDNVNPKLAQFNSPSGLALIGSNLYIADTGNGKVRKLNLVTGEVSTFTASTFTAPVALASDGTYLYVGETNAVQQVNLGTSAVNPILSSAGGSIANGYGSNAQITGLGALFFDNENSVYITNSNGSNQALNTLRRVSKSKNFWDTIAGGNTIENLGSNGSYAGFQSILQGIATDGRRIFLADNLNQKIKKVEEKGLVAYWPLNGHPTLPANSAINSTFNDYNSNNASQNNLTSTTGVLFDTARNGAANGSLSFDGTNALTSATSTGLPTGTGPRSLCAWIKHNLPINSGFRMIAVMGQASFSNQFGLGLERTAAGETLISLVGYSNDLIVSQRLLPGNWNHLCGTFENTTAKLYLNGKIIGYTTKSWNLIASTIQIGTQAGNVQQFIGSIADVRVYNRTLNDSEINMLADSDGELGLVSHHKLTSTTLVPDYGPNNFIANSAGAGTRSLGLSRNGNANGSVRFEQSTSVLLTTGGGSMLLGIPDGNSPRTVCGWVHLSQIDTTFRYFTSYGNFAANELFGIGIGTVAGTTRIRVSTQGTNDDFAANIPLNTWSHICVSHDGSQLTAYFNGTQAGTPVAKTLSTNCSHANSRIALGNFTSNEGLVGKLNELQIYNHALNADQIAKLSAQIPEGLVAHYSLNGDTKEHTGFGDTLATVNGTVNFVSDRFGNANRAAGFGGSSTLSGSSYNHLPYQTMDRSICAWIRNTSRPSFNVQTVFGYGGSDFFHFELTNTAGTNYITNNSQGVSSNTTFRLPMYSWNHVCEVSISNGTGVRHYINGAMMGSYAVTQGTTPTNGVFIGSKISGGYPNGFIGDVDEVLVYNRTLSPTEIQALAGPHPYQFGGAYASGTGFATLRFFLDATATTTTHLSSVANLEDASGSNQDMNAPAGFEPIFESNGVNGKPGLDFTNRYFENAVCIPSFNTNQGSYFGAMNHSVTGGGFKGLFHHGNRLLYMTGGPTNNFTAFQESPGLNGPAVASSNNYILLGSGFSNMIFALSHGGGSTGIVSKDGIDRTQSVTPTGTAYSCIASFTVGTTTYAQVGNSLAGRLGNLIFYNTGIDNTTPATNYTDYEKIQCYLSAKYGLPVGGICE</sequence>
<keyword evidence="2" id="KW-1015">Disulfide bond</keyword>
<dbReference type="InterPro" id="IPR026876">
    <property type="entry name" value="Fn3_assoc_repeat"/>
</dbReference>
<evidence type="ECO:0000313" key="5">
    <source>
        <dbReference type="Proteomes" id="UP000298058"/>
    </source>
</evidence>
<proteinExistence type="predicted"/>
<dbReference type="InterPro" id="IPR013320">
    <property type="entry name" value="ConA-like_dom_sf"/>
</dbReference>
<reference evidence="4" key="1">
    <citation type="journal article" date="2019" name="PLoS Negl. Trop. Dis.">
        <title>Revisiting the worldwide diversity of Leptospira species in the environment.</title>
        <authorList>
            <person name="Vincent A.T."/>
            <person name="Schiettekatte O."/>
            <person name="Bourhy P."/>
            <person name="Veyrier F.J."/>
            <person name="Picardeau M."/>
        </authorList>
    </citation>
    <scope>NUCLEOTIDE SEQUENCE [LARGE SCALE GENOMIC DNA]</scope>
    <source>
        <strain evidence="4">201300427</strain>
    </source>
</reference>
<keyword evidence="5" id="KW-1185">Reference proteome</keyword>
<evidence type="ECO:0000313" key="4">
    <source>
        <dbReference type="EMBL" id="TGN18746.1"/>
    </source>
</evidence>
<dbReference type="SUPFAM" id="SSF63825">
    <property type="entry name" value="YWTD domain"/>
    <property type="match status" value="1"/>
</dbReference>
<feature type="domain" description="LamG-like jellyroll fold" evidence="3">
    <location>
        <begin position="1269"/>
        <end position="1400"/>
    </location>
</feature>
<dbReference type="RefSeq" id="WP_135761428.1">
    <property type="nucleotide sequence ID" value="NZ_RQHW01000047.1"/>
</dbReference>
<dbReference type="SUPFAM" id="SSF63829">
    <property type="entry name" value="Calcium-dependent phosphotriesterase"/>
    <property type="match status" value="1"/>
</dbReference>
<dbReference type="Pfam" id="PF13385">
    <property type="entry name" value="Laminin_G_3"/>
    <property type="match status" value="3"/>
</dbReference>
<dbReference type="InterPro" id="IPR006558">
    <property type="entry name" value="LamG-like"/>
</dbReference>
<accession>A0A4V3JXU5</accession>